<feature type="domain" description="Lipoyl-binding" evidence="10">
    <location>
        <begin position="674"/>
        <end position="749"/>
    </location>
</feature>
<keyword evidence="12" id="KW-1185">Reference proteome</keyword>
<dbReference type="SUPFAM" id="SSF52518">
    <property type="entry name" value="Thiamin diphosphate-binding fold (THDP-binding)"/>
    <property type="match status" value="2"/>
</dbReference>
<dbReference type="InterPro" id="IPR011053">
    <property type="entry name" value="Single_hybrid_motif"/>
</dbReference>
<dbReference type="EC" id="1.2.4.4" evidence="4"/>
<dbReference type="InterPro" id="IPR016039">
    <property type="entry name" value="Thiolase-like"/>
</dbReference>
<evidence type="ECO:0000313" key="12">
    <source>
        <dbReference type="Proteomes" id="UP001290861"/>
    </source>
</evidence>
<feature type="compositionally biased region" description="Basic and acidic residues" evidence="9">
    <location>
        <begin position="315"/>
        <end position="328"/>
    </location>
</feature>
<dbReference type="Proteomes" id="UP001290861">
    <property type="component" value="Unassembled WGS sequence"/>
</dbReference>
<dbReference type="SMART" id="SM00861">
    <property type="entry name" value="Transket_pyr"/>
    <property type="match status" value="1"/>
</dbReference>
<dbReference type="Pfam" id="PF08541">
    <property type="entry name" value="ACP_syn_III_C"/>
    <property type="match status" value="1"/>
</dbReference>
<dbReference type="EMBL" id="JARVCO010000010">
    <property type="protein sequence ID" value="MDZ8118687.1"/>
    <property type="molecule type" value="Genomic_DNA"/>
</dbReference>
<dbReference type="CDD" id="cd06849">
    <property type="entry name" value="lipoyl_domain"/>
    <property type="match status" value="1"/>
</dbReference>
<evidence type="ECO:0000256" key="3">
    <source>
        <dbReference type="ARBA" id="ARBA00003906"/>
    </source>
</evidence>
<dbReference type="SUPFAM" id="SSF52922">
    <property type="entry name" value="TK C-terminal domain-like"/>
    <property type="match status" value="1"/>
</dbReference>
<dbReference type="PROSITE" id="PS00189">
    <property type="entry name" value="LIPOYL"/>
    <property type="match status" value="1"/>
</dbReference>
<dbReference type="Gene3D" id="3.40.47.10">
    <property type="match status" value="1"/>
</dbReference>
<dbReference type="Pfam" id="PF02780">
    <property type="entry name" value="Transketolase_C"/>
    <property type="match status" value="1"/>
</dbReference>
<comment type="cofactor">
    <cofactor evidence="2">
        <name>thiamine diphosphate</name>
        <dbReference type="ChEBI" id="CHEBI:58937"/>
    </cofactor>
</comment>
<evidence type="ECO:0000256" key="8">
    <source>
        <dbReference type="ARBA" id="ARBA00023052"/>
    </source>
</evidence>
<organism evidence="11 12">
    <name type="scientific">Pontiella agarivorans</name>
    <dbReference type="NCBI Taxonomy" id="3038953"/>
    <lineage>
        <taxon>Bacteria</taxon>
        <taxon>Pseudomonadati</taxon>
        <taxon>Kiritimatiellota</taxon>
        <taxon>Kiritimatiellia</taxon>
        <taxon>Kiritimatiellales</taxon>
        <taxon>Pontiellaceae</taxon>
        <taxon>Pontiella</taxon>
    </lineage>
</organism>
<keyword evidence="5 11" id="KW-0808">Transferase</keyword>
<dbReference type="InterPro" id="IPR000089">
    <property type="entry name" value="Biotin_lipoyl"/>
</dbReference>
<proteinExistence type="predicted"/>
<reference evidence="11 12" key="1">
    <citation type="journal article" date="2024" name="Appl. Environ. Microbiol.">
        <title>Pontiella agarivorans sp. nov., a novel marine anaerobic bacterium capable of degrading macroalgal polysaccharides and fixing nitrogen.</title>
        <authorList>
            <person name="Liu N."/>
            <person name="Kivenson V."/>
            <person name="Peng X."/>
            <person name="Cui Z."/>
            <person name="Lankiewicz T.S."/>
            <person name="Gosselin K.M."/>
            <person name="English C.J."/>
            <person name="Blair E.M."/>
            <person name="O'Malley M.A."/>
            <person name="Valentine D.L."/>
        </authorList>
    </citation>
    <scope>NUCLEOTIDE SEQUENCE [LARGE SCALE GENOMIC DNA]</scope>
    <source>
        <strain evidence="11 12">NLcol2</strain>
    </source>
</reference>
<sequence length="1111" mass="120290">MKKNTPSVEQLLKLYRPMVASRYTDQLQSAAAQRGEVFFYIPSSGHEASAALAPHMIESDWLHLHYRDRALAYARGVSYETVFYGLFSKAESNAAGRRMPAFPSDPALNIMSTPTLVGSNVLQAVGAASVIKNDADNPFVLVSVGDGATQQGDFYEAVAEAVRANLPVLFLIEDNRFALSTPTKGNTFYSLPDGESDSFLGLPIQRIDGADAITTYEKFGSVVSNLRQTRGPQIVVLNVERLESHTNADDQSVYRSEAELQAAMENADPCAGLRDYLLANGADAATVKAVEDDVKAQVDAAFHTARGGTAPKAEFSAKKPLPEPRNEYRGTEENRTLSMLEAMREALKNRLSKDRKTTLLGQDIEDPKGDVFGLTRGLSQNFPQQVNNAALAENTILGVSTGQALAGGKPVAFMQFADFMPVAYNHILSEIGAMYWRTNGQWESPVLIMSISGGYRPGLGPYHAQTMESICAHIPGVDVFMPSTAADAAGLLNAIAESGRPSVFLFPKSLINDRSNTTSVDIDEHYVPIGKARVTRVGQDITLVSWGGSMPVIERTAEALKEVGINAEVIDLRTIFPWDEETVLASARKTGKLVVVHEDNKTSGMGAEVAAEIAEKAGADVQVARVTRPDTYIPYDFACQIEVLPSFKRTLEKCCEMLEIDIHWNKPIEDEAGIITVKAIGSSPSDETITVADLLVTTGEEIKEGDLIASVEADKASMDISAPVSGKISEVLVQEGDTLTVGTPMLRIASDEAAQLKPVTKEDPGTPVMERRRTGSATVNAAPVHPAREQKTIYISNITKVFGSRHITNEELLQGRHEWDSDAIRKRTGIEERYWIDGDEDVLSLAVSATRQLLETEHLTLSDIGAIICSTGTPKTMTPSLACQVLHALSPAKGEVLMQAHDVNAACSGYMYGLQSAFDFLTNAPDKKVIVITAETLSPMVNMDDQKTMALFGDAATASLVSCEKRPGNIEVKLNRPFLSATGVDQKVLYVPNMGSGEVIEMEGLTVFKLAVRKMIDVLDSACQERGIPLEALDKVVPHQANERIIEAIRKTIKFPPEKMFNHIRKYGNTSSNTIPIALCELAPTLGKDAKVGLTAFGGGFTFGAAVVEKA</sequence>
<comment type="caution">
    <text evidence="11">The sequence shown here is derived from an EMBL/GenBank/DDBJ whole genome shotgun (WGS) entry which is preliminary data.</text>
</comment>
<evidence type="ECO:0000256" key="2">
    <source>
        <dbReference type="ARBA" id="ARBA00001964"/>
    </source>
</evidence>
<dbReference type="PROSITE" id="PS50968">
    <property type="entry name" value="BIOTINYL_LIPOYL"/>
    <property type="match status" value="1"/>
</dbReference>
<name>A0ABU5MWZ8_9BACT</name>
<dbReference type="Pfam" id="PF08545">
    <property type="entry name" value="ACP_syn_III"/>
    <property type="match status" value="1"/>
</dbReference>
<evidence type="ECO:0000313" key="11">
    <source>
        <dbReference type="EMBL" id="MDZ8118687.1"/>
    </source>
</evidence>
<dbReference type="InterPro" id="IPR013747">
    <property type="entry name" value="ACP_syn_III_C"/>
</dbReference>
<dbReference type="RefSeq" id="WP_322608485.1">
    <property type="nucleotide sequence ID" value="NZ_JARVCO010000010.1"/>
</dbReference>
<keyword evidence="6" id="KW-0450">Lipoyl</keyword>
<accession>A0ABU5MWZ8</accession>
<keyword evidence="11" id="KW-0012">Acyltransferase</keyword>
<evidence type="ECO:0000256" key="7">
    <source>
        <dbReference type="ARBA" id="ARBA00023002"/>
    </source>
</evidence>
<keyword evidence="8" id="KW-0786">Thiamine pyrophosphate</keyword>
<dbReference type="Pfam" id="PF00676">
    <property type="entry name" value="E1_dh"/>
    <property type="match status" value="1"/>
</dbReference>
<dbReference type="SUPFAM" id="SSF51230">
    <property type="entry name" value="Single hybrid motif"/>
    <property type="match status" value="1"/>
</dbReference>
<protein>
    <recommendedName>
        <fullName evidence="4">3-methyl-2-oxobutanoate dehydrogenase (2-methylpropanoyl-transferring)</fullName>
        <ecNumber evidence="4">1.2.4.4</ecNumber>
    </recommendedName>
</protein>
<evidence type="ECO:0000259" key="10">
    <source>
        <dbReference type="PROSITE" id="PS50968"/>
    </source>
</evidence>
<dbReference type="SUPFAM" id="SSF53901">
    <property type="entry name" value="Thiolase-like"/>
    <property type="match status" value="1"/>
</dbReference>
<evidence type="ECO:0000256" key="6">
    <source>
        <dbReference type="ARBA" id="ARBA00022823"/>
    </source>
</evidence>
<evidence type="ECO:0000256" key="1">
    <source>
        <dbReference type="ARBA" id="ARBA00001938"/>
    </source>
</evidence>
<dbReference type="PANTHER" id="PTHR42980">
    <property type="entry name" value="2-OXOISOVALERATE DEHYDROGENASE SUBUNIT BETA-RELATED"/>
    <property type="match status" value="1"/>
</dbReference>
<dbReference type="GO" id="GO:0033818">
    <property type="term" value="F:beta-ketoacyl-acyl-carrier-protein synthase III activity"/>
    <property type="evidence" value="ECO:0007669"/>
    <property type="project" value="UniProtKB-EC"/>
</dbReference>
<feature type="region of interest" description="Disordered" evidence="9">
    <location>
        <begin position="309"/>
        <end position="328"/>
    </location>
</feature>
<dbReference type="Gene3D" id="2.40.50.100">
    <property type="match status" value="1"/>
</dbReference>
<dbReference type="InterPro" id="IPR001017">
    <property type="entry name" value="DH_E1"/>
</dbReference>
<dbReference type="InterPro" id="IPR013751">
    <property type="entry name" value="ACP_syn_III_N"/>
</dbReference>
<dbReference type="InterPro" id="IPR029061">
    <property type="entry name" value="THDP-binding"/>
</dbReference>
<dbReference type="Pfam" id="PF02779">
    <property type="entry name" value="Transket_pyr"/>
    <property type="match status" value="1"/>
</dbReference>
<dbReference type="CDD" id="cd00830">
    <property type="entry name" value="KAS_III"/>
    <property type="match status" value="1"/>
</dbReference>
<keyword evidence="7" id="KW-0560">Oxidoreductase</keyword>
<dbReference type="Pfam" id="PF00364">
    <property type="entry name" value="Biotin_lipoyl"/>
    <property type="match status" value="1"/>
</dbReference>
<comment type="function">
    <text evidence="3">E1 component of the 2-oxoglutarate dehydrogenase (OGDH) complex which catalyzes the decarboxylation of 2-oxoglutarate, the first step in the conversion of 2-oxoglutarate to succinyl-CoA and CO(2).</text>
</comment>
<dbReference type="Gene3D" id="3.40.50.970">
    <property type="match status" value="2"/>
</dbReference>
<dbReference type="InterPro" id="IPR003016">
    <property type="entry name" value="2-oxoA_DH_lipoyl-BS"/>
</dbReference>
<dbReference type="InterPro" id="IPR005475">
    <property type="entry name" value="Transketolase-like_Pyr-bd"/>
</dbReference>
<evidence type="ECO:0000256" key="5">
    <source>
        <dbReference type="ARBA" id="ARBA00022679"/>
    </source>
</evidence>
<dbReference type="InterPro" id="IPR033248">
    <property type="entry name" value="Transketolase_C"/>
</dbReference>
<comment type="cofactor">
    <cofactor evidence="1">
        <name>(R)-lipoate</name>
        <dbReference type="ChEBI" id="CHEBI:83088"/>
    </cofactor>
</comment>
<dbReference type="Gene3D" id="3.40.50.920">
    <property type="match status" value="1"/>
</dbReference>
<evidence type="ECO:0000256" key="9">
    <source>
        <dbReference type="SAM" id="MobiDB-lite"/>
    </source>
</evidence>
<dbReference type="CDD" id="cd02000">
    <property type="entry name" value="TPP_E1_PDC_ADC_BCADC"/>
    <property type="match status" value="1"/>
</dbReference>
<evidence type="ECO:0000256" key="4">
    <source>
        <dbReference type="ARBA" id="ARBA00012277"/>
    </source>
</evidence>
<dbReference type="PANTHER" id="PTHR42980:SF1">
    <property type="entry name" value="2-OXOISOVALERATE DEHYDROGENASE SUBUNIT BETA, MITOCHONDRIAL"/>
    <property type="match status" value="1"/>
</dbReference>
<feature type="compositionally biased region" description="Basic and acidic residues" evidence="9">
    <location>
        <begin position="759"/>
        <end position="773"/>
    </location>
</feature>
<gene>
    <name evidence="11" type="ORF">P9H32_08600</name>
</gene>
<feature type="region of interest" description="Disordered" evidence="9">
    <location>
        <begin position="759"/>
        <end position="778"/>
    </location>
</feature>
<dbReference type="NCBIfam" id="NF006829">
    <property type="entry name" value="PRK09352.1"/>
    <property type="match status" value="1"/>
</dbReference>
<dbReference type="InterPro" id="IPR009014">
    <property type="entry name" value="Transketo_C/PFOR_II"/>
</dbReference>